<proteinExistence type="inferred from homology"/>
<keyword evidence="1" id="KW-0285">Flavoprotein</keyword>
<dbReference type="UniPathway" id="UPA00575"/>
<keyword evidence="1" id="KW-0489">Methyltransferase</keyword>
<dbReference type="AlphaFoldDB" id="A0A7U4QJQ1"/>
<dbReference type="EC" id="2.1.1.148" evidence="1"/>
<dbReference type="GO" id="GO:0006231">
    <property type="term" value="P:dTMP biosynthetic process"/>
    <property type="evidence" value="ECO:0007669"/>
    <property type="project" value="UniProtKB-UniRule"/>
</dbReference>
<dbReference type="HAMAP" id="MF_01408">
    <property type="entry name" value="ThyX"/>
    <property type="match status" value="1"/>
</dbReference>
<dbReference type="GO" id="GO:0050797">
    <property type="term" value="F:thymidylate synthase (FAD) activity"/>
    <property type="evidence" value="ECO:0007669"/>
    <property type="project" value="UniProtKB-UniRule"/>
</dbReference>
<sequence>MPETHLKVKLLTMTPHALATIYAACKQCYSSENAPRIFAQAIKGIPSKQKQEDFVKNIVASGHESVIEHVSFTFAISGISRALSHQLVRHRIASYSQQSQRYVKAKNFYYIIPPTISKDPELKAIFKKTMKEIQKTYDIIVEKLEARGIKGEKAHQDARFILPNACETKIVVTMNCRSLLNFFALRCCERAQWEIRALANTMLKICKEKLPAVFAEAGPKCERLGYCPEGRFSCGRKPLKNEFLAKE</sequence>
<keyword evidence="1" id="KW-0545">Nucleotide biosynthesis</keyword>
<comment type="cofactor">
    <cofactor evidence="1">
        <name>FAD</name>
        <dbReference type="ChEBI" id="CHEBI:57692"/>
    </cofactor>
    <text evidence="1">Binds 4 FAD per tetramer. Each FAD binding site is formed by three monomers.</text>
</comment>
<dbReference type="CDD" id="cd20175">
    <property type="entry name" value="ThyX"/>
    <property type="match status" value="1"/>
</dbReference>
<comment type="similarity">
    <text evidence="1">Belongs to the thymidylate synthase ThyX family.</text>
</comment>
<feature type="binding site" evidence="1">
    <location>
        <begin position="89"/>
        <end position="91"/>
    </location>
    <ligand>
        <name>FAD</name>
        <dbReference type="ChEBI" id="CHEBI:57692"/>
        <note>ligand shared between neighboring subunits</note>
    </ligand>
</feature>
<dbReference type="GO" id="GO:0032259">
    <property type="term" value="P:methylation"/>
    <property type="evidence" value="ECO:0007669"/>
    <property type="project" value="UniProtKB-KW"/>
</dbReference>
<dbReference type="InterPro" id="IPR036098">
    <property type="entry name" value="Thymidylate_synthase_ThyX_sf"/>
</dbReference>
<keyword evidence="3" id="KW-1185">Reference proteome</keyword>
<keyword evidence="1" id="KW-0808">Transferase</keyword>
<comment type="subunit">
    <text evidence="1">Homotetramer.</text>
</comment>
<comment type="pathway">
    <text evidence="1">Pyrimidine metabolism; dTTP biosynthesis.</text>
</comment>
<feature type="binding site" evidence="1">
    <location>
        <position position="186"/>
    </location>
    <ligand>
        <name>dUMP</name>
        <dbReference type="ChEBI" id="CHEBI:246422"/>
        <note>ligand shared between dimeric partners</note>
    </ligand>
</feature>
<evidence type="ECO:0000313" key="3">
    <source>
        <dbReference type="Proteomes" id="UP000070560"/>
    </source>
</evidence>
<feature type="binding site" evidence="1">
    <location>
        <position position="97"/>
    </location>
    <ligand>
        <name>FAD</name>
        <dbReference type="ChEBI" id="CHEBI:57692"/>
        <note>ligand shared between neighboring subunits</note>
    </ligand>
</feature>
<comment type="function">
    <text evidence="1">Catalyzes the reductive methylation of 2'-deoxyuridine-5'-monophosphate (dUMP) to 2'-deoxythymidine-5'-monophosphate (dTMP) while utilizing 5,10-methylenetetrahydrofolate (mTHF) as the methyl donor, and NADPH and FADH(2) as the reductant.</text>
</comment>
<dbReference type="Proteomes" id="UP000070560">
    <property type="component" value="Chromosome"/>
</dbReference>
<organism evidence="2 3">
    <name type="scientific">Desulfofervidus auxilii</name>
    <dbReference type="NCBI Taxonomy" id="1621989"/>
    <lineage>
        <taxon>Bacteria</taxon>
        <taxon>Pseudomonadati</taxon>
        <taxon>Thermodesulfobacteriota</taxon>
        <taxon>Candidatus Desulfofervidia</taxon>
        <taxon>Candidatus Desulfofervidales</taxon>
        <taxon>Candidatus Desulfofervidaceae</taxon>
        <taxon>Candidatus Desulfofervidus</taxon>
    </lineage>
</organism>
<dbReference type="GO" id="GO:0050660">
    <property type="term" value="F:flavin adenine dinucleotide binding"/>
    <property type="evidence" value="ECO:0007669"/>
    <property type="project" value="UniProtKB-UniRule"/>
</dbReference>
<dbReference type="GO" id="GO:0070402">
    <property type="term" value="F:NADPH binding"/>
    <property type="evidence" value="ECO:0007669"/>
    <property type="project" value="TreeGrafter"/>
</dbReference>
<feature type="binding site" evidence="1">
    <location>
        <position position="65"/>
    </location>
    <ligand>
        <name>FAD</name>
        <dbReference type="ChEBI" id="CHEBI:57692"/>
        <note>ligand shared between neighboring subunits</note>
    </ligand>
</feature>
<comment type="catalytic activity">
    <reaction evidence="1">
        <text>dUMP + (6R)-5,10-methylene-5,6,7,8-tetrahydrofolate + NADPH + H(+) = dTMP + (6S)-5,6,7,8-tetrahydrofolate + NADP(+)</text>
        <dbReference type="Rhea" id="RHEA:29043"/>
        <dbReference type="ChEBI" id="CHEBI:15378"/>
        <dbReference type="ChEBI" id="CHEBI:15636"/>
        <dbReference type="ChEBI" id="CHEBI:57453"/>
        <dbReference type="ChEBI" id="CHEBI:57783"/>
        <dbReference type="ChEBI" id="CHEBI:58349"/>
        <dbReference type="ChEBI" id="CHEBI:63528"/>
        <dbReference type="ChEBI" id="CHEBI:246422"/>
        <dbReference type="EC" id="2.1.1.148"/>
    </reaction>
</comment>
<feature type="active site" description="Involved in ionization of N3 of dUMP, leading to its activation" evidence="1">
    <location>
        <position position="186"/>
    </location>
</feature>
<evidence type="ECO:0000313" key="2">
    <source>
        <dbReference type="EMBL" id="AMM40622.1"/>
    </source>
</evidence>
<dbReference type="RefSeq" id="WP_066061309.1">
    <property type="nucleotide sequence ID" value="NZ_CP013015.1"/>
</dbReference>
<dbReference type="Gene3D" id="3.30.1360.170">
    <property type="match status" value="1"/>
</dbReference>
<dbReference type="OrthoDB" id="9780625at2"/>
<dbReference type="Pfam" id="PF02511">
    <property type="entry name" value="Thy1"/>
    <property type="match status" value="1"/>
</dbReference>
<dbReference type="GO" id="GO:0004799">
    <property type="term" value="F:thymidylate synthase activity"/>
    <property type="evidence" value="ECO:0007669"/>
    <property type="project" value="TreeGrafter"/>
</dbReference>
<dbReference type="PROSITE" id="PS51331">
    <property type="entry name" value="THYX"/>
    <property type="match status" value="1"/>
</dbReference>
<dbReference type="PANTHER" id="PTHR34934:SF1">
    <property type="entry name" value="FLAVIN-DEPENDENT THYMIDYLATE SYNTHASE"/>
    <property type="match status" value="1"/>
</dbReference>
<keyword evidence="1" id="KW-0274">FAD</keyword>
<dbReference type="NCBIfam" id="TIGR02170">
    <property type="entry name" value="thyX"/>
    <property type="match status" value="1"/>
</dbReference>
<feature type="binding site" description="in other chain" evidence="1">
    <location>
        <begin position="97"/>
        <end position="101"/>
    </location>
    <ligand>
        <name>dUMP</name>
        <dbReference type="ChEBI" id="CHEBI:246422"/>
        <note>ligand shared between dimeric partners</note>
    </ligand>
</feature>
<dbReference type="SUPFAM" id="SSF69796">
    <property type="entry name" value="Thymidylate synthase-complementing protein Thy1"/>
    <property type="match status" value="1"/>
</dbReference>
<name>A0A7U4QJQ1_DESA2</name>
<keyword evidence="1" id="KW-0521">NADP</keyword>
<dbReference type="InterPro" id="IPR003669">
    <property type="entry name" value="Thymidylate_synthase_ThyX"/>
</dbReference>
<feature type="binding site" evidence="1">
    <location>
        <position position="181"/>
    </location>
    <ligand>
        <name>FAD</name>
        <dbReference type="ChEBI" id="CHEBI:57692"/>
        <note>ligand shared between neighboring subunits</note>
    </ligand>
</feature>
<dbReference type="PANTHER" id="PTHR34934">
    <property type="entry name" value="FLAVIN-DEPENDENT THYMIDYLATE SYNTHASE"/>
    <property type="match status" value="1"/>
</dbReference>
<feature type="binding site" description="in other chain" evidence="1">
    <location>
        <position position="159"/>
    </location>
    <ligand>
        <name>dUMP</name>
        <dbReference type="ChEBI" id="CHEBI:246422"/>
        <note>ligand shared between dimeric partners</note>
    </ligand>
</feature>
<feature type="binding site" evidence="1">
    <location>
        <begin position="175"/>
        <end position="177"/>
    </location>
    <ligand>
        <name>FAD</name>
        <dbReference type="ChEBI" id="CHEBI:57692"/>
        <note>ligand shared between neighboring subunits</note>
    </ligand>
</feature>
<reference evidence="2 3" key="1">
    <citation type="submission" date="2015-10" db="EMBL/GenBank/DDBJ databases">
        <title>Candidatus Desulfofervidus auxilii, a hydrogenotrophic sulfate-reducing bacterium involved in the thermophilic anaerobic oxidation of methane.</title>
        <authorList>
            <person name="Krukenberg V."/>
            <person name="Richter M."/>
            <person name="Wegener G."/>
        </authorList>
    </citation>
    <scope>NUCLEOTIDE SEQUENCE [LARGE SCALE GENOMIC DNA]</scope>
    <source>
        <strain evidence="2 3">HS1</strain>
    </source>
</reference>
<gene>
    <name evidence="1" type="primary">thyX</name>
    <name evidence="2" type="ORF">HS1_000818</name>
</gene>
<dbReference type="GO" id="GO:0006235">
    <property type="term" value="P:dTTP biosynthetic process"/>
    <property type="evidence" value="ECO:0007669"/>
    <property type="project" value="UniProtKB-UniRule"/>
</dbReference>
<evidence type="ECO:0000256" key="1">
    <source>
        <dbReference type="HAMAP-Rule" id="MF_01408"/>
    </source>
</evidence>
<dbReference type="KEGG" id="daw:HS1_000818"/>
<feature type="binding site" evidence="1">
    <location>
        <begin position="86"/>
        <end position="89"/>
    </location>
    <ligand>
        <name>dUMP</name>
        <dbReference type="ChEBI" id="CHEBI:246422"/>
        <note>ligand shared between dimeric partners</note>
    </ligand>
</feature>
<dbReference type="EMBL" id="CP013015">
    <property type="protein sequence ID" value="AMM40622.1"/>
    <property type="molecule type" value="Genomic_DNA"/>
</dbReference>
<protein>
    <recommendedName>
        <fullName evidence="1">Flavin-dependent thymidylate synthase</fullName>
        <shortName evidence="1">FDTS</shortName>
        <ecNumber evidence="1">2.1.1.148</ecNumber>
    </recommendedName>
    <alternativeName>
        <fullName evidence="1">FAD-dependent thymidylate synthase</fullName>
    </alternativeName>
    <alternativeName>
        <fullName evidence="1">Thymidylate synthase ThyX</fullName>
        <shortName evidence="1">TS</shortName>
        <shortName evidence="1">TSase</shortName>
    </alternativeName>
</protein>
<accession>A0A7U4QJQ1</accession>